<evidence type="ECO:0000259" key="1">
    <source>
        <dbReference type="Pfam" id="PF01965"/>
    </source>
</evidence>
<dbReference type="AlphaFoldDB" id="A0AAU7UCA6"/>
<reference evidence="2" key="1">
    <citation type="submission" date="2024-06" db="EMBL/GenBank/DDBJ databases">
        <title>Draft Genome Sequence of Deinococcus sonorensis Type Strain KR-87, a Biofilm Producing Representative of the Genus Deinococcus.</title>
        <authorList>
            <person name="Boren L.S."/>
            <person name="Grosso R.A."/>
            <person name="Hugenberg-Cox A.N."/>
            <person name="Hill J.T.E."/>
            <person name="Albert C.M."/>
            <person name="Tuohy J.M."/>
        </authorList>
    </citation>
    <scope>NUCLEOTIDE SEQUENCE</scope>
    <source>
        <strain evidence="2">KR-87</strain>
    </source>
</reference>
<gene>
    <name evidence="2" type="ORF">ABOD76_06865</name>
</gene>
<evidence type="ECO:0000313" key="2">
    <source>
        <dbReference type="EMBL" id="XBV86018.1"/>
    </source>
</evidence>
<dbReference type="KEGG" id="dsc:ABOD76_06865"/>
<sequence>MSGPPDPDPQALPGPLVAVLMYPGVSELELGLMLGVLLLAGGEGAARTVARSRNSVVCAGGLVSTPQVMFAALPEVAGVLVPGGHGAQKAGRDPLLRDFLQAARGQGLPLGASGSGMLLAGEAGLLADRAVGVTPALADTVWGYLPGDVRPGEPVEDGPLLSAPGGLGAVQVTLGLSARLWGDEAARRAADSVGAAWTPST</sequence>
<dbReference type="SUPFAM" id="SSF52317">
    <property type="entry name" value="Class I glutamine amidotransferase-like"/>
    <property type="match status" value="1"/>
</dbReference>
<dbReference type="Gene3D" id="3.40.50.880">
    <property type="match status" value="1"/>
</dbReference>
<dbReference type="PANTHER" id="PTHR43130">
    <property type="entry name" value="ARAC-FAMILY TRANSCRIPTIONAL REGULATOR"/>
    <property type="match status" value="1"/>
</dbReference>
<proteinExistence type="predicted"/>
<dbReference type="InterPro" id="IPR029062">
    <property type="entry name" value="Class_I_gatase-like"/>
</dbReference>
<feature type="domain" description="DJ-1/PfpI" evidence="1">
    <location>
        <begin position="17"/>
        <end position="141"/>
    </location>
</feature>
<dbReference type="GO" id="GO:0006355">
    <property type="term" value="P:regulation of DNA-templated transcription"/>
    <property type="evidence" value="ECO:0007669"/>
    <property type="project" value="TreeGrafter"/>
</dbReference>
<organism evidence="2">
    <name type="scientific">Deinococcus sonorensis KR-87</name>
    <dbReference type="NCBI Taxonomy" id="694439"/>
    <lineage>
        <taxon>Bacteria</taxon>
        <taxon>Thermotogati</taxon>
        <taxon>Deinococcota</taxon>
        <taxon>Deinococci</taxon>
        <taxon>Deinococcales</taxon>
        <taxon>Deinococcaceae</taxon>
        <taxon>Deinococcus</taxon>
    </lineage>
</organism>
<dbReference type="RefSeq" id="WP_350244067.1">
    <property type="nucleotide sequence ID" value="NZ_CP158299.1"/>
</dbReference>
<dbReference type="InterPro" id="IPR052158">
    <property type="entry name" value="INH-QAR"/>
</dbReference>
<protein>
    <submittedName>
        <fullName evidence="2">DJ-1/PfpI family protein</fullName>
    </submittedName>
</protein>
<accession>A0AAU7UCA6</accession>
<dbReference type="PANTHER" id="PTHR43130:SF3">
    <property type="entry name" value="HTH-TYPE TRANSCRIPTIONAL REGULATOR RV1931C"/>
    <property type="match status" value="1"/>
</dbReference>
<dbReference type="EMBL" id="CP158299">
    <property type="protein sequence ID" value="XBV86018.1"/>
    <property type="molecule type" value="Genomic_DNA"/>
</dbReference>
<dbReference type="InterPro" id="IPR002818">
    <property type="entry name" value="DJ-1/PfpI"/>
</dbReference>
<name>A0AAU7UCA6_9DEIO</name>
<dbReference type="Pfam" id="PF01965">
    <property type="entry name" value="DJ-1_PfpI"/>
    <property type="match status" value="1"/>
</dbReference>